<dbReference type="PANTHER" id="PTHR43134">
    <property type="entry name" value="SIGNAL RECOGNITION PARTICLE RECEPTOR SUBUNIT ALPHA"/>
    <property type="match status" value="1"/>
</dbReference>
<feature type="compositionally biased region" description="Polar residues" evidence="7">
    <location>
        <begin position="9"/>
        <end position="22"/>
    </location>
</feature>
<dbReference type="PANTHER" id="PTHR43134:SF7">
    <property type="entry name" value="CELL DIVISION PROTEIN FTSY HOMOLOG, CHLOROPLASTIC"/>
    <property type="match status" value="1"/>
</dbReference>
<dbReference type="InterPro" id="IPR000897">
    <property type="entry name" value="SRP54_GTPase_dom"/>
</dbReference>
<dbReference type="GO" id="GO:0005737">
    <property type="term" value="C:cytoplasm"/>
    <property type="evidence" value="ECO:0007669"/>
    <property type="project" value="UniProtKB-ARBA"/>
</dbReference>
<dbReference type="InterPro" id="IPR036225">
    <property type="entry name" value="SRP/SRP_N"/>
</dbReference>
<dbReference type="SUPFAM" id="SSF47364">
    <property type="entry name" value="Domain of the SRP/SRP receptor G-proteins"/>
    <property type="match status" value="1"/>
</dbReference>
<reference evidence="9" key="1">
    <citation type="submission" date="2021-01" db="EMBL/GenBank/DDBJ databases">
        <authorList>
            <person name="Corre E."/>
            <person name="Pelletier E."/>
            <person name="Niang G."/>
            <person name="Scheremetjew M."/>
            <person name="Finn R."/>
            <person name="Kale V."/>
            <person name="Holt S."/>
            <person name="Cochrane G."/>
            <person name="Meng A."/>
            <person name="Brown T."/>
            <person name="Cohen L."/>
        </authorList>
    </citation>
    <scope>NUCLEOTIDE SEQUENCE</scope>
    <source>
        <strain evidence="9">CCMP1320</strain>
    </source>
</reference>
<dbReference type="Pfam" id="PF00448">
    <property type="entry name" value="SRP54"/>
    <property type="match status" value="1"/>
</dbReference>
<protein>
    <recommendedName>
        <fullName evidence="8">SRP54-type proteins GTP-binding domain-containing protein</fullName>
    </recommendedName>
</protein>
<keyword evidence="6" id="KW-0675">Receptor</keyword>
<dbReference type="AlphaFoldDB" id="A0A7S3VPF4"/>
<dbReference type="GO" id="GO:0005525">
    <property type="term" value="F:GTP binding"/>
    <property type="evidence" value="ECO:0007669"/>
    <property type="project" value="UniProtKB-KW"/>
</dbReference>
<dbReference type="InterPro" id="IPR003593">
    <property type="entry name" value="AAA+_ATPase"/>
</dbReference>
<dbReference type="SMART" id="SM00382">
    <property type="entry name" value="AAA"/>
    <property type="match status" value="1"/>
</dbReference>
<evidence type="ECO:0000256" key="4">
    <source>
        <dbReference type="ARBA" id="ARBA00023134"/>
    </source>
</evidence>
<evidence type="ECO:0000256" key="2">
    <source>
        <dbReference type="ARBA" id="ARBA00008531"/>
    </source>
</evidence>
<dbReference type="InterPro" id="IPR027417">
    <property type="entry name" value="P-loop_NTPase"/>
</dbReference>
<dbReference type="InterPro" id="IPR013822">
    <property type="entry name" value="Signal_recog_particl_SRP54_hlx"/>
</dbReference>
<dbReference type="CDD" id="cd17874">
    <property type="entry name" value="FtsY"/>
    <property type="match status" value="1"/>
</dbReference>
<dbReference type="GO" id="GO:0006614">
    <property type="term" value="P:SRP-dependent cotranslational protein targeting to membrane"/>
    <property type="evidence" value="ECO:0007669"/>
    <property type="project" value="InterPro"/>
</dbReference>
<evidence type="ECO:0000256" key="1">
    <source>
        <dbReference type="ARBA" id="ARBA00004170"/>
    </source>
</evidence>
<dbReference type="Gene3D" id="3.40.50.300">
    <property type="entry name" value="P-loop containing nucleotide triphosphate hydrolases"/>
    <property type="match status" value="1"/>
</dbReference>
<dbReference type="PROSITE" id="PS00300">
    <property type="entry name" value="SRP54"/>
    <property type="match status" value="1"/>
</dbReference>
<gene>
    <name evidence="9" type="ORF">DTER00134_LOCUS12927</name>
</gene>
<comment type="subcellular location">
    <subcellularLocation>
        <location evidence="1">Membrane</location>
        <topology evidence="1">Peripheral membrane protein</topology>
    </subcellularLocation>
</comment>
<dbReference type="GO" id="GO:0016020">
    <property type="term" value="C:membrane"/>
    <property type="evidence" value="ECO:0007669"/>
    <property type="project" value="UniProtKB-SubCell"/>
</dbReference>
<dbReference type="SMART" id="SM00962">
    <property type="entry name" value="SRP54"/>
    <property type="match status" value="1"/>
</dbReference>
<proteinExistence type="inferred from homology"/>
<dbReference type="InterPro" id="IPR004390">
    <property type="entry name" value="SR_rcpt_FtsY"/>
</dbReference>
<evidence type="ECO:0000256" key="7">
    <source>
        <dbReference type="SAM" id="MobiDB-lite"/>
    </source>
</evidence>
<keyword evidence="4" id="KW-0342">GTP-binding</keyword>
<keyword evidence="3" id="KW-0547">Nucleotide-binding</keyword>
<name>A0A7S3VPF4_DUNTE</name>
<dbReference type="Pfam" id="PF02881">
    <property type="entry name" value="SRP54_N"/>
    <property type="match status" value="1"/>
</dbReference>
<dbReference type="NCBIfam" id="TIGR00064">
    <property type="entry name" value="ftsY"/>
    <property type="match status" value="1"/>
</dbReference>
<dbReference type="InterPro" id="IPR042101">
    <property type="entry name" value="SRP54_N_sf"/>
</dbReference>
<accession>A0A7S3VPF4</accession>
<sequence length="374" mass="40075">MYIGKSHTTRQQRCGSYKSTPCLQPRRPLAGRGRMSTNVRASGGPNLLQRIGRLVREKGQSDFDRVFKGTAKTRERLSVVDELLGIWSLDDYEDTLEELEEALIAADFGPKTALKVVDRIRDGIKAGRVKTADDTRAALKDAILELLKKGNDKQGAGSSELKLSSSKPAVILVVGVNGSGKTTTIGKLAHKLSNEGAKVYLVPGDTFRAAAAEQLAEWAKRANVTVGAFQDRAKPQKVIAQGCETALKDGSYDVVICDTAGRLHTAYALMEELEACKKAIGTSTGNQSQPDEVLLVLDGTTGLNMLNQAREFNESVAVTGLILTKLDGSARGGAVVSVVDQLGIPVKFVGVGEALEDLQPFNEDTFADALFPKS</sequence>
<dbReference type="GO" id="GO:0003924">
    <property type="term" value="F:GTPase activity"/>
    <property type="evidence" value="ECO:0007669"/>
    <property type="project" value="TreeGrafter"/>
</dbReference>
<keyword evidence="5" id="KW-0472">Membrane</keyword>
<feature type="domain" description="SRP54-type proteins GTP-binding" evidence="8">
    <location>
        <begin position="345"/>
        <end position="358"/>
    </location>
</feature>
<organism evidence="9">
    <name type="scientific">Dunaliella tertiolecta</name>
    <name type="common">Green alga</name>
    <dbReference type="NCBI Taxonomy" id="3047"/>
    <lineage>
        <taxon>Eukaryota</taxon>
        <taxon>Viridiplantae</taxon>
        <taxon>Chlorophyta</taxon>
        <taxon>core chlorophytes</taxon>
        <taxon>Chlorophyceae</taxon>
        <taxon>CS clade</taxon>
        <taxon>Chlamydomonadales</taxon>
        <taxon>Dunaliellaceae</taxon>
        <taxon>Dunaliella</taxon>
    </lineage>
</organism>
<dbReference type="GO" id="GO:0005047">
    <property type="term" value="F:signal recognition particle binding"/>
    <property type="evidence" value="ECO:0007669"/>
    <property type="project" value="TreeGrafter"/>
</dbReference>
<dbReference type="SUPFAM" id="SSF52540">
    <property type="entry name" value="P-loop containing nucleoside triphosphate hydrolases"/>
    <property type="match status" value="1"/>
</dbReference>
<dbReference type="FunFam" id="3.40.50.300:FF:000053">
    <property type="entry name" value="Signal recognition particle receptor FtsY"/>
    <property type="match status" value="1"/>
</dbReference>
<feature type="region of interest" description="Disordered" evidence="7">
    <location>
        <begin position="1"/>
        <end position="42"/>
    </location>
</feature>
<dbReference type="Gene3D" id="1.20.120.140">
    <property type="entry name" value="Signal recognition particle SRP54, nucleotide-binding domain"/>
    <property type="match status" value="1"/>
</dbReference>
<evidence type="ECO:0000256" key="3">
    <source>
        <dbReference type="ARBA" id="ARBA00022741"/>
    </source>
</evidence>
<evidence type="ECO:0000256" key="6">
    <source>
        <dbReference type="ARBA" id="ARBA00023170"/>
    </source>
</evidence>
<evidence type="ECO:0000313" key="9">
    <source>
        <dbReference type="EMBL" id="CAE0497854.1"/>
    </source>
</evidence>
<comment type="similarity">
    <text evidence="2">Belongs to the GTP-binding SRP family.</text>
</comment>
<evidence type="ECO:0000259" key="8">
    <source>
        <dbReference type="PROSITE" id="PS00300"/>
    </source>
</evidence>
<dbReference type="EMBL" id="HBIP01021650">
    <property type="protein sequence ID" value="CAE0497854.1"/>
    <property type="molecule type" value="Transcribed_RNA"/>
</dbReference>
<evidence type="ECO:0000256" key="5">
    <source>
        <dbReference type="ARBA" id="ARBA00023136"/>
    </source>
</evidence>
<dbReference type="SMART" id="SM00963">
    <property type="entry name" value="SRP54_N"/>
    <property type="match status" value="1"/>
</dbReference>